<dbReference type="EC" id="3.5.1.-" evidence="4"/>
<gene>
    <name evidence="4" type="primary">argE'</name>
    <name evidence="6" type="ORF">POL58_35160</name>
</gene>
<comment type="catalytic activity">
    <reaction evidence="4">
        <text>N(2)-acetyl-L-citrulline + H2O = L-citrulline + acetate</text>
        <dbReference type="Rhea" id="RHEA:61092"/>
        <dbReference type="ChEBI" id="CHEBI:15377"/>
        <dbReference type="ChEBI" id="CHEBI:30089"/>
        <dbReference type="ChEBI" id="CHEBI:57743"/>
        <dbReference type="ChEBI" id="CHEBI:58765"/>
    </reaction>
</comment>
<feature type="binding site" evidence="4">
    <location>
        <position position="106"/>
    </location>
    <ligand>
        <name>Co(2+)</name>
        <dbReference type="ChEBI" id="CHEBI:48828"/>
    </ligand>
</feature>
<proteinExistence type="inferred from homology"/>
<keyword evidence="3 4" id="KW-0170">Cobalt</keyword>
<feature type="active site" description="Proton donor/acceptor" evidence="4">
    <location>
        <position position="133"/>
    </location>
</feature>
<evidence type="ECO:0000256" key="1">
    <source>
        <dbReference type="ARBA" id="ARBA00022723"/>
    </source>
</evidence>
<comment type="pathway">
    <text evidence="4">Amino-acid biosynthesis; L-arginine biosynthesis.</text>
</comment>
<feature type="domain" description="Peptidase M20 dimerisation" evidence="5">
    <location>
        <begin position="182"/>
        <end position="286"/>
    </location>
</feature>
<keyword evidence="4" id="KW-0028">Amino-acid biosynthesis</keyword>
<evidence type="ECO:0000256" key="3">
    <source>
        <dbReference type="ARBA" id="ARBA00023285"/>
    </source>
</evidence>
<keyword evidence="2 4" id="KW-0378">Hydrolase</keyword>
<organism evidence="6 7">
    <name type="scientific">Nannocystis radixulma</name>
    <dbReference type="NCBI Taxonomy" id="2995305"/>
    <lineage>
        <taxon>Bacteria</taxon>
        <taxon>Pseudomonadati</taxon>
        <taxon>Myxococcota</taxon>
        <taxon>Polyangia</taxon>
        <taxon>Nannocystales</taxon>
        <taxon>Nannocystaceae</taxon>
        <taxon>Nannocystis</taxon>
    </lineage>
</organism>
<name>A0ABT5BG29_9BACT</name>
<dbReference type="PANTHER" id="PTHR43808">
    <property type="entry name" value="ACETYLORNITHINE DEACETYLASE"/>
    <property type="match status" value="1"/>
</dbReference>
<feature type="binding site" evidence="4">
    <location>
        <position position="173"/>
    </location>
    <ligand>
        <name>Co(2+)</name>
        <dbReference type="ChEBI" id="CHEBI:48828"/>
    </ligand>
</feature>
<dbReference type="InterPro" id="IPR011650">
    <property type="entry name" value="Peptidase_M20_dimer"/>
</dbReference>
<dbReference type="InterPro" id="IPR036264">
    <property type="entry name" value="Bact_exopeptidase_dim_dom"/>
</dbReference>
<dbReference type="SUPFAM" id="SSF55031">
    <property type="entry name" value="Bacterial exopeptidase dimerisation domain"/>
    <property type="match status" value="1"/>
</dbReference>
<evidence type="ECO:0000256" key="4">
    <source>
        <dbReference type="HAMAP-Rule" id="MF_02236"/>
    </source>
</evidence>
<dbReference type="Pfam" id="PF07687">
    <property type="entry name" value="M20_dimer"/>
    <property type="match status" value="1"/>
</dbReference>
<dbReference type="InterPro" id="IPR002933">
    <property type="entry name" value="Peptidase_M20"/>
</dbReference>
<dbReference type="NCBIfam" id="NF006439">
    <property type="entry name" value="PRK08737.1"/>
    <property type="match status" value="1"/>
</dbReference>
<reference evidence="6 7" key="1">
    <citation type="submission" date="2022-11" db="EMBL/GenBank/DDBJ databases">
        <title>Minimal conservation of predation-associated metabolite biosynthetic gene clusters underscores biosynthetic potential of Myxococcota including descriptions for ten novel species: Archangium lansinium sp. nov., Myxococcus landrumus sp. nov., Nannocystis bai.</title>
        <authorList>
            <person name="Ahearne A."/>
            <person name="Stevens C."/>
            <person name="Dowd S."/>
        </authorList>
    </citation>
    <scope>NUCLEOTIDE SEQUENCE [LARGE SCALE GENOMIC DNA]</scope>
    <source>
        <strain evidence="6 7">NCELM</strain>
    </source>
</reference>
<comment type="cofactor">
    <cofactor evidence="4">
        <name>Co(2+)</name>
        <dbReference type="ChEBI" id="CHEBI:48828"/>
    </cofactor>
    <text evidence="4">Binds 1 Co(2+) ion per subunit.</text>
</comment>
<dbReference type="Gene3D" id="3.30.70.360">
    <property type="match status" value="1"/>
</dbReference>
<dbReference type="GO" id="GO:0008777">
    <property type="term" value="F:acetylornithine deacetylase activity"/>
    <property type="evidence" value="ECO:0007669"/>
    <property type="project" value="UniProtKB-EC"/>
</dbReference>
<sequence length="383" mass="39925">MTEVTLRRTLEHLERLVAFDTRNPPRGIAGDAGLFAYLRDMLQGTGLRCDTVDLGDGCVYLLAVRGAPQVLFNVHVDTVPADPGWTADPHRLRVEDDRAIGLGACDIKGAAACLLSVLETTEGPAAVLFSSDEEAGSSRCIREFLARSDLSAQTADMSPGTSHPAFRSIVVGEPTRCRAVLEHRGIGTATALFSGTGGHASAARALHDSAVHEAVRWASLALARAGESEADAAAGPLHGLRLNLGAVEGGLKANMIASAATVRFGVRPPPELPPEFALAELFALAPDPARVRFTPGFLAPPLPAGGPTRLADARAAASALAARLGLPPGDPVDFWTEAALFSAAGRDVLVYGPGSIEQAHTAGEYVPLADLVEAATRYRAILS</sequence>
<evidence type="ECO:0000313" key="7">
    <source>
        <dbReference type="Proteomes" id="UP001217838"/>
    </source>
</evidence>
<dbReference type="HAMAP" id="MF_02236">
    <property type="entry name" value="ACDase"/>
    <property type="match status" value="1"/>
</dbReference>
<dbReference type="InterPro" id="IPR043697">
    <property type="entry name" value="ACDase_ArgE'-like"/>
</dbReference>
<dbReference type="Proteomes" id="UP001217838">
    <property type="component" value="Unassembled WGS sequence"/>
</dbReference>
<dbReference type="Gene3D" id="3.40.630.10">
    <property type="entry name" value="Zn peptidases"/>
    <property type="match status" value="1"/>
</dbReference>
<dbReference type="SUPFAM" id="SSF53187">
    <property type="entry name" value="Zn-dependent exopeptidases"/>
    <property type="match status" value="1"/>
</dbReference>
<keyword evidence="4" id="KW-0055">Arginine biosynthesis</keyword>
<evidence type="ECO:0000313" key="6">
    <source>
        <dbReference type="EMBL" id="MDC0673047.1"/>
    </source>
</evidence>
<feature type="binding site" evidence="4">
    <location>
        <position position="75"/>
    </location>
    <ligand>
        <name>Co(2+)</name>
        <dbReference type="ChEBI" id="CHEBI:48828"/>
    </ligand>
</feature>
<comment type="similarity">
    <text evidence="4">Belongs to the peptidase M20A family. N-acetylcitrulline deacetylase subfamily.</text>
</comment>
<accession>A0ABT5BG29</accession>
<dbReference type="PANTHER" id="PTHR43808:SF31">
    <property type="entry name" value="N-ACETYL-L-CITRULLINE DEACETYLASE"/>
    <property type="match status" value="1"/>
</dbReference>
<dbReference type="RefSeq" id="WP_272005499.1">
    <property type="nucleotide sequence ID" value="NZ_JAQNDN010000021.1"/>
</dbReference>
<dbReference type="Pfam" id="PF01546">
    <property type="entry name" value="Peptidase_M20"/>
    <property type="match status" value="1"/>
</dbReference>
<evidence type="ECO:0000259" key="5">
    <source>
        <dbReference type="Pfam" id="PF07687"/>
    </source>
</evidence>
<dbReference type="EMBL" id="JAQNDN010000021">
    <property type="protein sequence ID" value="MDC0673047.1"/>
    <property type="molecule type" value="Genomic_DNA"/>
</dbReference>
<keyword evidence="7" id="KW-1185">Reference proteome</keyword>
<keyword evidence="1 4" id="KW-0479">Metal-binding</keyword>
<protein>
    <recommendedName>
        <fullName evidence="4">N-acetyl-L-citrulline deacetylase</fullName>
        <shortName evidence="4">ACDase</shortName>
        <shortName evidence="4">Acetylcitrulline deacetylase</shortName>
        <ecNumber evidence="4">3.5.1.-</ecNumber>
    </recommendedName>
</protein>
<comment type="function">
    <text evidence="4">Catalyzes the deacetylation of N-acetyl-L-citrulline to produce L-citrulline. This is a step in an alternative arginine biosynthesis pathway.</text>
</comment>
<evidence type="ECO:0000256" key="2">
    <source>
        <dbReference type="ARBA" id="ARBA00022801"/>
    </source>
</evidence>
<comment type="caution">
    <text evidence="6">The sequence shown here is derived from an EMBL/GenBank/DDBJ whole genome shotgun (WGS) entry which is preliminary data.</text>
</comment>
<dbReference type="InterPro" id="IPR050072">
    <property type="entry name" value="Peptidase_M20A"/>
</dbReference>